<comment type="caution">
    <text evidence="2">The sequence shown here is derived from an EMBL/GenBank/DDBJ whole genome shotgun (WGS) entry which is preliminary data.</text>
</comment>
<proteinExistence type="predicted"/>
<name>A0ABP0T1E6_9DINO</name>
<evidence type="ECO:0000313" key="3">
    <source>
        <dbReference type="Proteomes" id="UP001642484"/>
    </source>
</evidence>
<feature type="signal peptide" evidence="1">
    <location>
        <begin position="1"/>
        <end position="24"/>
    </location>
</feature>
<gene>
    <name evidence="2" type="ORF">CCMP2556_LOCUS55586</name>
</gene>
<evidence type="ECO:0000313" key="2">
    <source>
        <dbReference type="EMBL" id="CAK9118522.1"/>
    </source>
</evidence>
<accession>A0ABP0T1E6</accession>
<protein>
    <submittedName>
        <fullName evidence="2">Uncharacterized protein</fullName>
    </submittedName>
</protein>
<dbReference type="EMBL" id="CAXAMN010029027">
    <property type="protein sequence ID" value="CAK9118522.1"/>
    <property type="molecule type" value="Genomic_DNA"/>
</dbReference>
<keyword evidence="3" id="KW-1185">Reference proteome</keyword>
<keyword evidence="1" id="KW-0732">Signal</keyword>
<reference evidence="2 3" key="1">
    <citation type="submission" date="2024-02" db="EMBL/GenBank/DDBJ databases">
        <authorList>
            <person name="Chen Y."/>
            <person name="Shah S."/>
            <person name="Dougan E. K."/>
            <person name="Thang M."/>
            <person name="Chan C."/>
        </authorList>
    </citation>
    <scope>NUCLEOTIDE SEQUENCE [LARGE SCALE GENOMIC DNA]</scope>
</reference>
<sequence length="113" mass="12254">MSRRPRAPALLLLAVIGLGRLSWSSNSPFCAPKAGVDVTPRGVLTGLQVTKVQTSVPAIHHEHVQAPKTPVAQIILLDGVLLLTAFVVNLKCANRLRGVLSPEVFWGRLFVWI</sequence>
<feature type="chain" id="PRO_5047282987" evidence="1">
    <location>
        <begin position="25"/>
        <end position="113"/>
    </location>
</feature>
<dbReference type="Proteomes" id="UP001642484">
    <property type="component" value="Unassembled WGS sequence"/>
</dbReference>
<organism evidence="2 3">
    <name type="scientific">Durusdinium trenchii</name>
    <dbReference type="NCBI Taxonomy" id="1381693"/>
    <lineage>
        <taxon>Eukaryota</taxon>
        <taxon>Sar</taxon>
        <taxon>Alveolata</taxon>
        <taxon>Dinophyceae</taxon>
        <taxon>Suessiales</taxon>
        <taxon>Symbiodiniaceae</taxon>
        <taxon>Durusdinium</taxon>
    </lineage>
</organism>
<evidence type="ECO:0000256" key="1">
    <source>
        <dbReference type="SAM" id="SignalP"/>
    </source>
</evidence>